<proteinExistence type="inferred from homology"/>
<dbReference type="Proteomes" id="UP001501447">
    <property type="component" value="Unassembled WGS sequence"/>
</dbReference>
<dbReference type="PRINTS" id="PR00080">
    <property type="entry name" value="SDRFAMILY"/>
</dbReference>
<dbReference type="EMBL" id="BAAARJ010000003">
    <property type="protein sequence ID" value="GAA2598139.1"/>
    <property type="molecule type" value="Genomic_DNA"/>
</dbReference>
<dbReference type="Pfam" id="PF00106">
    <property type="entry name" value="adh_short"/>
    <property type="match status" value="1"/>
</dbReference>
<comment type="similarity">
    <text evidence="1 2">Belongs to the short-chain dehydrogenases/reductases (SDR) family.</text>
</comment>
<dbReference type="RefSeq" id="WP_344562453.1">
    <property type="nucleotide sequence ID" value="NZ_BAAARJ010000003.1"/>
</dbReference>
<evidence type="ECO:0000313" key="4">
    <source>
        <dbReference type="Proteomes" id="UP001501447"/>
    </source>
</evidence>
<sequence>MSSTVQPPRRRTALVTGANRGIGHAVTAALHAAGHRVVCAARDEEAARKAAAGLGEGAAHAVLDVTDAESVRLAAERTGPVDILVNNAGVQLDWGERPSRVDLALVERTLAVNLLGAWRVSQAFVPGMVERGWGRVVNLSSGTGSFTIGIADMCPAYSVSKSSLNALTVMLAKETEGTGVLVNAINPGLVRTRMRPAAEQSPQEAAEDIVRAATLPDGGPSGVFFRRGRVIGW</sequence>
<dbReference type="InterPro" id="IPR002347">
    <property type="entry name" value="SDR_fam"/>
</dbReference>
<evidence type="ECO:0000256" key="2">
    <source>
        <dbReference type="RuleBase" id="RU000363"/>
    </source>
</evidence>
<dbReference type="InterPro" id="IPR036291">
    <property type="entry name" value="NAD(P)-bd_dom_sf"/>
</dbReference>
<evidence type="ECO:0000256" key="1">
    <source>
        <dbReference type="ARBA" id="ARBA00006484"/>
    </source>
</evidence>
<comment type="caution">
    <text evidence="3">The sequence shown here is derived from an EMBL/GenBank/DDBJ whole genome shotgun (WGS) entry which is preliminary data.</text>
</comment>
<dbReference type="PANTHER" id="PTHR42760">
    <property type="entry name" value="SHORT-CHAIN DEHYDROGENASES/REDUCTASES FAMILY MEMBER"/>
    <property type="match status" value="1"/>
</dbReference>
<dbReference type="PRINTS" id="PR00081">
    <property type="entry name" value="GDHRDH"/>
</dbReference>
<organism evidence="3 4">
    <name type="scientific">Streptomyces axinellae</name>
    <dbReference type="NCBI Taxonomy" id="552788"/>
    <lineage>
        <taxon>Bacteria</taxon>
        <taxon>Bacillati</taxon>
        <taxon>Actinomycetota</taxon>
        <taxon>Actinomycetes</taxon>
        <taxon>Kitasatosporales</taxon>
        <taxon>Streptomycetaceae</taxon>
        <taxon>Streptomyces</taxon>
    </lineage>
</organism>
<evidence type="ECO:0000313" key="3">
    <source>
        <dbReference type="EMBL" id="GAA2598139.1"/>
    </source>
</evidence>
<dbReference type="SUPFAM" id="SSF51735">
    <property type="entry name" value="NAD(P)-binding Rossmann-fold domains"/>
    <property type="match status" value="1"/>
</dbReference>
<accession>A0ABP6C1T3</accession>
<protein>
    <submittedName>
        <fullName evidence="3">SDR family NAD(P)-dependent oxidoreductase</fullName>
    </submittedName>
</protein>
<dbReference type="Gene3D" id="3.40.50.720">
    <property type="entry name" value="NAD(P)-binding Rossmann-like Domain"/>
    <property type="match status" value="1"/>
</dbReference>
<reference evidence="4" key="1">
    <citation type="journal article" date="2019" name="Int. J. Syst. Evol. Microbiol.">
        <title>The Global Catalogue of Microorganisms (GCM) 10K type strain sequencing project: providing services to taxonomists for standard genome sequencing and annotation.</title>
        <authorList>
            <consortium name="The Broad Institute Genomics Platform"/>
            <consortium name="The Broad Institute Genome Sequencing Center for Infectious Disease"/>
            <person name="Wu L."/>
            <person name="Ma J."/>
        </authorList>
    </citation>
    <scope>NUCLEOTIDE SEQUENCE [LARGE SCALE GENOMIC DNA]</scope>
    <source>
        <strain evidence="4">JCM 16373</strain>
    </source>
</reference>
<name>A0ABP6C1T3_9ACTN</name>
<gene>
    <name evidence="3" type="ORF">GCM10009863_09380</name>
</gene>
<keyword evidence="4" id="KW-1185">Reference proteome</keyword>